<accession>A0AA35SCF6</accession>
<keyword evidence="2" id="KW-0964">Secreted</keyword>
<dbReference type="GO" id="GO:0006508">
    <property type="term" value="P:proteolysis"/>
    <property type="evidence" value="ECO:0007669"/>
    <property type="project" value="TreeGrafter"/>
</dbReference>
<dbReference type="GO" id="GO:0005576">
    <property type="term" value="C:extracellular region"/>
    <property type="evidence" value="ECO:0007669"/>
    <property type="project" value="UniProtKB-SubCell"/>
</dbReference>
<protein>
    <submittedName>
        <fullName evidence="5">ADAMTS-like protein 1</fullName>
    </submittedName>
</protein>
<dbReference type="GO" id="GO:0004222">
    <property type="term" value="F:metalloendopeptidase activity"/>
    <property type="evidence" value="ECO:0007669"/>
    <property type="project" value="TreeGrafter"/>
</dbReference>
<evidence type="ECO:0000313" key="6">
    <source>
        <dbReference type="Proteomes" id="UP001174909"/>
    </source>
</evidence>
<evidence type="ECO:0000256" key="4">
    <source>
        <dbReference type="ARBA" id="ARBA00022737"/>
    </source>
</evidence>
<dbReference type="Pfam" id="PF19030">
    <property type="entry name" value="TSP1_ADAMTS"/>
    <property type="match status" value="2"/>
</dbReference>
<sequence length="263" mass="28764">MCAMSERAGPRPSERELCETQDCPFYQASRFGQCSATCGGGVRTRTVECVILLNKYKDMNGKTQLNVTDVNITQCGGEPPAESEMCNTFDCFYRWIPGRFGECGNTPSLGPPVSNEFSCKERPVTCVNDMQVPVNDSFCEAAMIPKPPILASCGNKNCFVGIWDTTRFSPCSKTCGYGMQERELLCLSPQTLTRVPTDFCDISRAPIAKRQCFVRNCENMCLRDENPGVCAVVVRQNLCDSQLAMGSSGLRCCVSCGMGTGSD</sequence>
<dbReference type="Gene3D" id="2.20.100.10">
    <property type="entry name" value="Thrombospondin type-1 (TSP1) repeat"/>
    <property type="match status" value="2"/>
</dbReference>
<reference evidence="5" key="1">
    <citation type="submission" date="2023-03" db="EMBL/GenBank/DDBJ databases">
        <authorList>
            <person name="Steffen K."/>
            <person name="Cardenas P."/>
        </authorList>
    </citation>
    <scope>NUCLEOTIDE SEQUENCE</scope>
</reference>
<comment type="caution">
    <text evidence="5">The sequence shown here is derived from an EMBL/GenBank/DDBJ whole genome shotgun (WGS) entry which is preliminary data.</text>
</comment>
<evidence type="ECO:0000256" key="1">
    <source>
        <dbReference type="ARBA" id="ARBA00004613"/>
    </source>
</evidence>
<dbReference type="Proteomes" id="UP001174909">
    <property type="component" value="Unassembled WGS sequence"/>
</dbReference>
<organism evidence="5 6">
    <name type="scientific">Geodia barretti</name>
    <name type="common">Barrett's horny sponge</name>
    <dbReference type="NCBI Taxonomy" id="519541"/>
    <lineage>
        <taxon>Eukaryota</taxon>
        <taxon>Metazoa</taxon>
        <taxon>Porifera</taxon>
        <taxon>Demospongiae</taxon>
        <taxon>Heteroscleromorpha</taxon>
        <taxon>Tetractinellida</taxon>
        <taxon>Astrophorina</taxon>
        <taxon>Geodiidae</taxon>
        <taxon>Geodia</taxon>
    </lineage>
</organism>
<dbReference type="PROSITE" id="PS50092">
    <property type="entry name" value="TSP1"/>
    <property type="match status" value="2"/>
</dbReference>
<dbReference type="AlphaFoldDB" id="A0AA35SCF6"/>
<dbReference type="InterPro" id="IPR036383">
    <property type="entry name" value="TSP1_rpt_sf"/>
</dbReference>
<dbReference type="PANTHER" id="PTHR13723:SF281">
    <property type="entry name" value="PAPILIN"/>
    <property type="match status" value="1"/>
</dbReference>
<evidence type="ECO:0000313" key="5">
    <source>
        <dbReference type="EMBL" id="CAI8026613.1"/>
    </source>
</evidence>
<comment type="subcellular location">
    <subcellularLocation>
        <location evidence="1">Secreted</location>
    </subcellularLocation>
</comment>
<proteinExistence type="predicted"/>
<evidence type="ECO:0000256" key="3">
    <source>
        <dbReference type="ARBA" id="ARBA00022729"/>
    </source>
</evidence>
<name>A0AA35SCF6_GEOBA</name>
<keyword evidence="4" id="KW-0677">Repeat</keyword>
<keyword evidence="6" id="KW-1185">Reference proteome</keyword>
<dbReference type="InterPro" id="IPR000884">
    <property type="entry name" value="TSP1_rpt"/>
</dbReference>
<dbReference type="InterPro" id="IPR050439">
    <property type="entry name" value="ADAMTS_ADAMTS-like"/>
</dbReference>
<dbReference type="PANTHER" id="PTHR13723">
    <property type="entry name" value="ADAMTS A DISINTEGRIN AND METALLOPROTEASE WITH THROMBOSPONDIN MOTIFS PROTEASE"/>
    <property type="match status" value="1"/>
</dbReference>
<dbReference type="EMBL" id="CASHTH010002223">
    <property type="protein sequence ID" value="CAI8026613.1"/>
    <property type="molecule type" value="Genomic_DNA"/>
</dbReference>
<keyword evidence="3" id="KW-0732">Signal</keyword>
<dbReference type="FunFam" id="2.20.100.10:FF:000005">
    <property type="entry name" value="ADAM metallopeptidase with thrombospondin type 1 motif 9"/>
    <property type="match status" value="1"/>
</dbReference>
<gene>
    <name evidence="5" type="ORF">GBAR_LOCUS15279</name>
</gene>
<dbReference type="SUPFAM" id="SSF82895">
    <property type="entry name" value="TSP-1 type 1 repeat"/>
    <property type="match status" value="2"/>
</dbReference>
<dbReference type="GO" id="GO:0030198">
    <property type="term" value="P:extracellular matrix organization"/>
    <property type="evidence" value="ECO:0007669"/>
    <property type="project" value="TreeGrafter"/>
</dbReference>
<dbReference type="SMART" id="SM00209">
    <property type="entry name" value="TSP1"/>
    <property type="match status" value="2"/>
</dbReference>
<dbReference type="GO" id="GO:0031012">
    <property type="term" value="C:extracellular matrix"/>
    <property type="evidence" value="ECO:0007669"/>
    <property type="project" value="TreeGrafter"/>
</dbReference>
<evidence type="ECO:0000256" key="2">
    <source>
        <dbReference type="ARBA" id="ARBA00022525"/>
    </source>
</evidence>